<keyword evidence="5 10" id="KW-0145">Chemotaxis</keyword>
<keyword evidence="6 10" id="KW-0812">Transmembrane</keyword>
<comment type="similarity">
    <text evidence="3 10">Belongs to the FliL family.</text>
</comment>
<gene>
    <name evidence="11" type="ORF">FHR75_000429</name>
</gene>
<evidence type="ECO:0000256" key="3">
    <source>
        <dbReference type="ARBA" id="ARBA00008281"/>
    </source>
</evidence>
<dbReference type="GO" id="GO:0009425">
    <property type="term" value="C:bacterial-type flagellum basal body"/>
    <property type="evidence" value="ECO:0007669"/>
    <property type="project" value="InterPro"/>
</dbReference>
<accession>A0A7W4XV45</accession>
<dbReference type="AlphaFoldDB" id="A0A7W4XV45"/>
<keyword evidence="8 10" id="KW-1133">Transmembrane helix</keyword>
<dbReference type="RefSeq" id="WP_183390226.1">
    <property type="nucleotide sequence ID" value="NZ_JACHVY010000001.1"/>
</dbReference>
<protein>
    <recommendedName>
        <fullName evidence="10">Flagellar protein FliL</fullName>
    </recommendedName>
</protein>
<keyword evidence="11" id="KW-0282">Flagellum</keyword>
<feature type="transmembrane region" description="Helical" evidence="10">
    <location>
        <begin position="21"/>
        <end position="43"/>
    </location>
</feature>
<evidence type="ECO:0000256" key="6">
    <source>
        <dbReference type="ARBA" id="ARBA00022692"/>
    </source>
</evidence>
<reference evidence="11 12" key="1">
    <citation type="submission" date="2020-08" db="EMBL/GenBank/DDBJ databases">
        <title>The Agave Microbiome: Exploring the role of microbial communities in plant adaptations to desert environments.</title>
        <authorList>
            <person name="Partida-Martinez L.P."/>
        </authorList>
    </citation>
    <scope>NUCLEOTIDE SEQUENCE [LARGE SCALE GENOMIC DNA]</scope>
    <source>
        <strain evidence="11 12">AS2.23</strain>
    </source>
</reference>
<proteinExistence type="inferred from homology"/>
<dbReference type="Proteomes" id="UP000533269">
    <property type="component" value="Unassembled WGS sequence"/>
</dbReference>
<dbReference type="PANTHER" id="PTHR35091">
    <property type="entry name" value="FLAGELLAR PROTEIN FLIL"/>
    <property type="match status" value="1"/>
</dbReference>
<name>A0A7W4XV45_KINRA</name>
<evidence type="ECO:0000256" key="8">
    <source>
        <dbReference type="ARBA" id="ARBA00022989"/>
    </source>
</evidence>
<evidence type="ECO:0000313" key="11">
    <source>
        <dbReference type="EMBL" id="MBB2899641.1"/>
    </source>
</evidence>
<dbReference type="GO" id="GO:0006935">
    <property type="term" value="P:chemotaxis"/>
    <property type="evidence" value="ECO:0007669"/>
    <property type="project" value="UniProtKB-KW"/>
</dbReference>
<dbReference type="PANTHER" id="PTHR35091:SF2">
    <property type="entry name" value="FLAGELLAR PROTEIN FLIL"/>
    <property type="match status" value="1"/>
</dbReference>
<comment type="function">
    <text evidence="1 10">Controls the rotational direction of flagella during chemotaxis.</text>
</comment>
<evidence type="ECO:0000256" key="10">
    <source>
        <dbReference type="RuleBase" id="RU364125"/>
    </source>
</evidence>
<keyword evidence="11" id="KW-0969">Cilium</keyword>
<comment type="caution">
    <text evidence="11">The sequence shown here is derived from an EMBL/GenBank/DDBJ whole genome shotgun (WGS) entry which is preliminary data.</text>
</comment>
<keyword evidence="4 10" id="KW-1003">Cell membrane</keyword>
<keyword evidence="9 10" id="KW-0472">Membrane</keyword>
<evidence type="ECO:0000313" key="12">
    <source>
        <dbReference type="Proteomes" id="UP000533269"/>
    </source>
</evidence>
<dbReference type="GO" id="GO:0005886">
    <property type="term" value="C:plasma membrane"/>
    <property type="evidence" value="ECO:0007669"/>
    <property type="project" value="UniProtKB-SubCell"/>
</dbReference>
<evidence type="ECO:0000256" key="7">
    <source>
        <dbReference type="ARBA" id="ARBA00022779"/>
    </source>
</evidence>
<evidence type="ECO:0000256" key="1">
    <source>
        <dbReference type="ARBA" id="ARBA00002254"/>
    </source>
</evidence>
<dbReference type="InterPro" id="IPR005503">
    <property type="entry name" value="FliL"/>
</dbReference>
<keyword evidence="7 10" id="KW-0283">Flagellar rotation</keyword>
<dbReference type="Pfam" id="PF03748">
    <property type="entry name" value="FliL"/>
    <property type="match status" value="1"/>
</dbReference>
<comment type="subcellular location">
    <subcellularLocation>
        <location evidence="2">Cell membrane</location>
        <topology evidence="2">Single-pass membrane protein</topology>
    </subcellularLocation>
</comment>
<sequence>MAKKDKTAGDGEAKPGGAKKLIVIGAAAAVLLAGGTGAGVFMLTKGDTAAAAEATPTPTLTPGDVTALDPISVNLADGHYLKIGVGLQAVAAADAGGHGGGSTALDGSKAYDLIISEFSNLSMADLANAEQRNHHKDLLQEKIIHAYMTHDEEGKETQGVMGIYLTSFVMQ</sequence>
<evidence type="ECO:0000256" key="2">
    <source>
        <dbReference type="ARBA" id="ARBA00004162"/>
    </source>
</evidence>
<evidence type="ECO:0000256" key="5">
    <source>
        <dbReference type="ARBA" id="ARBA00022500"/>
    </source>
</evidence>
<dbReference type="EMBL" id="JACHVY010000001">
    <property type="protein sequence ID" value="MBB2899641.1"/>
    <property type="molecule type" value="Genomic_DNA"/>
</dbReference>
<reference evidence="11 12" key="2">
    <citation type="submission" date="2020-08" db="EMBL/GenBank/DDBJ databases">
        <authorList>
            <person name="Partida-Martinez L."/>
            <person name="Huntemann M."/>
            <person name="Clum A."/>
            <person name="Wang J."/>
            <person name="Palaniappan K."/>
            <person name="Ritter S."/>
            <person name="Chen I.-M."/>
            <person name="Stamatis D."/>
            <person name="Reddy T."/>
            <person name="O'Malley R."/>
            <person name="Daum C."/>
            <person name="Shapiro N."/>
            <person name="Ivanova N."/>
            <person name="Kyrpides N."/>
            <person name="Woyke T."/>
        </authorList>
    </citation>
    <scope>NUCLEOTIDE SEQUENCE [LARGE SCALE GENOMIC DNA]</scope>
    <source>
        <strain evidence="11 12">AS2.23</strain>
    </source>
</reference>
<evidence type="ECO:0000256" key="9">
    <source>
        <dbReference type="ARBA" id="ARBA00023136"/>
    </source>
</evidence>
<keyword evidence="11" id="KW-0966">Cell projection</keyword>
<evidence type="ECO:0000256" key="4">
    <source>
        <dbReference type="ARBA" id="ARBA00022475"/>
    </source>
</evidence>
<organism evidence="11 12">
    <name type="scientific">Kineococcus radiotolerans</name>
    <dbReference type="NCBI Taxonomy" id="131568"/>
    <lineage>
        <taxon>Bacteria</taxon>
        <taxon>Bacillati</taxon>
        <taxon>Actinomycetota</taxon>
        <taxon>Actinomycetes</taxon>
        <taxon>Kineosporiales</taxon>
        <taxon>Kineosporiaceae</taxon>
        <taxon>Kineococcus</taxon>
    </lineage>
</organism>
<dbReference type="GO" id="GO:0071978">
    <property type="term" value="P:bacterial-type flagellum-dependent swarming motility"/>
    <property type="evidence" value="ECO:0007669"/>
    <property type="project" value="TreeGrafter"/>
</dbReference>